<keyword evidence="5" id="KW-0408">Iron</keyword>
<evidence type="ECO:0000256" key="4">
    <source>
        <dbReference type="ARBA" id="ARBA00022982"/>
    </source>
</evidence>
<accession>Q08Z15</accession>
<dbReference type="Pfam" id="PF14522">
    <property type="entry name" value="Cytochrome_C7"/>
    <property type="match status" value="1"/>
</dbReference>
<evidence type="ECO:0000313" key="9">
    <source>
        <dbReference type="Proteomes" id="UP000032702"/>
    </source>
</evidence>
<keyword evidence="1" id="KW-0813">Transport</keyword>
<dbReference type="Proteomes" id="UP000032702">
    <property type="component" value="Unassembled WGS sequence"/>
</dbReference>
<dbReference type="GO" id="GO:0020037">
    <property type="term" value="F:heme binding"/>
    <property type="evidence" value="ECO:0007669"/>
    <property type="project" value="InterPro"/>
</dbReference>
<evidence type="ECO:0000259" key="6">
    <source>
        <dbReference type="Pfam" id="PF02085"/>
    </source>
</evidence>
<gene>
    <name evidence="8" type="ORF">STIAU_8171</name>
</gene>
<evidence type="ECO:0000256" key="2">
    <source>
        <dbReference type="ARBA" id="ARBA00022617"/>
    </source>
</evidence>
<dbReference type="GO" id="GO:0046872">
    <property type="term" value="F:metal ion binding"/>
    <property type="evidence" value="ECO:0007669"/>
    <property type="project" value="UniProtKB-KW"/>
</dbReference>
<dbReference type="EMBL" id="AAMD01000073">
    <property type="protein sequence ID" value="EAU65754.1"/>
    <property type="molecule type" value="Genomic_DNA"/>
</dbReference>
<name>Q08Z15_STIAD</name>
<dbReference type="GO" id="GO:0009055">
    <property type="term" value="F:electron transfer activity"/>
    <property type="evidence" value="ECO:0007669"/>
    <property type="project" value="InterPro"/>
</dbReference>
<feature type="domain" description="Cytochrome c7-like" evidence="7">
    <location>
        <begin position="140"/>
        <end position="233"/>
    </location>
</feature>
<evidence type="ECO:0000256" key="5">
    <source>
        <dbReference type="ARBA" id="ARBA00023004"/>
    </source>
</evidence>
<evidence type="ECO:0000256" key="1">
    <source>
        <dbReference type="ARBA" id="ARBA00022448"/>
    </source>
</evidence>
<dbReference type="Gene3D" id="3.90.10.10">
    <property type="entry name" value="Cytochrome C3"/>
    <property type="match status" value="2"/>
</dbReference>
<keyword evidence="4" id="KW-0249">Electron transport</keyword>
<dbReference type="InterPro" id="IPR036280">
    <property type="entry name" value="Multihaem_cyt_sf"/>
</dbReference>
<evidence type="ECO:0000259" key="7">
    <source>
        <dbReference type="Pfam" id="PF14522"/>
    </source>
</evidence>
<dbReference type="Pfam" id="PF02085">
    <property type="entry name" value="Cytochrom_CIII"/>
    <property type="match status" value="1"/>
</dbReference>
<dbReference type="PANTHER" id="PTHR39425">
    <property type="entry name" value="LIPOPROTEIN CYTOCHROME C"/>
    <property type="match status" value="1"/>
</dbReference>
<proteinExistence type="predicted"/>
<organism evidence="8 9">
    <name type="scientific">Stigmatella aurantiaca (strain DW4/3-1)</name>
    <dbReference type="NCBI Taxonomy" id="378806"/>
    <lineage>
        <taxon>Bacteria</taxon>
        <taxon>Pseudomonadati</taxon>
        <taxon>Myxococcota</taxon>
        <taxon>Myxococcia</taxon>
        <taxon>Myxococcales</taxon>
        <taxon>Cystobacterineae</taxon>
        <taxon>Archangiaceae</taxon>
        <taxon>Stigmatella</taxon>
    </lineage>
</organism>
<feature type="domain" description="Class III cytochrome C" evidence="6">
    <location>
        <begin position="56"/>
        <end position="122"/>
    </location>
</feature>
<dbReference type="CDD" id="cd08168">
    <property type="entry name" value="Cytochrom_C3"/>
    <property type="match status" value="1"/>
</dbReference>
<dbReference type="InterPro" id="IPR029467">
    <property type="entry name" value="Cyt_c7-like"/>
</dbReference>
<dbReference type="SUPFAM" id="SSF48695">
    <property type="entry name" value="Multiheme cytochromes"/>
    <property type="match status" value="1"/>
</dbReference>
<comment type="caution">
    <text evidence="8">The sequence shown here is derived from an EMBL/GenBank/DDBJ whole genome shotgun (WGS) entry which is preliminary data.</text>
</comment>
<dbReference type="PATRIC" id="fig|378806.16.peg.4823"/>
<protein>
    <submittedName>
        <fullName evidence="8">Chaperone protein HtpG</fullName>
    </submittedName>
</protein>
<dbReference type="AlphaFoldDB" id="Q08Z15"/>
<keyword evidence="2" id="KW-0349">Heme</keyword>
<sequence>MFHRSPQLSPGPGMSGPLFPRWTNTVSRLSVAGLLAVPAISIGGLLAYARSPHVTNQNQPIEQPIEFDHRHHAGDEQIDCRYCHWTVENAPSAGIPSTTVCMSCHAQIWNKSPYLTEVRKAFFADQPIPWVRVHNLPDFVYFNHSIHVNKGVGCATCHGRVDQMAAIEQASTLTMAWCLDCHRNPQPHLRPAEYITSMTWTPPADPKEAAALGETLAKEYEVHSRTSCSTCHR</sequence>
<evidence type="ECO:0000256" key="3">
    <source>
        <dbReference type="ARBA" id="ARBA00022723"/>
    </source>
</evidence>
<reference evidence="8 9" key="1">
    <citation type="submission" date="2006-04" db="EMBL/GenBank/DDBJ databases">
        <authorList>
            <person name="Nierman W.C."/>
        </authorList>
    </citation>
    <scope>NUCLEOTIDE SEQUENCE [LARGE SCALE GENOMIC DNA]</scope>
    <source>
        <strain evidence="8 9">DW4/3-1</strain>
    </source>
</reference>
<keyword evidence="3" id="KW-0479">Metal-binding</keyword>
<dbReference type="InterPro" id="IPR020942">
    <property type="entry name" value="Cyt_c_III_dom"/>
</dbReference>
<dbReference type="PANTHER" id="PTHR39425:SF1">
    <property type="entry name" value="CYTOCHROME C7-LIKE DOMAIN-CONTAINING PROTEIN"/>
    <property type="match status" value="1"/>
</dbReference>
<evidence type="ECO:0000313" key="8">
    <source>
        <dbReference type="EMBL" id="EAU65754.1"/>
    </source>
</evidence>